<reference evidence="2 3" key="1">
    <citation type="journal article" date="2016" name="Nat. Commun.">
        <title>Thousands of microbial genomes shed light on interconnected biogeochemical processes in an aquifer system.</title>
        <authorList>
            <person name="Anantharaman K."/>
            <person name="Brown C.T."/>
            <person name="Hug L.A."/>
            <person name="Sharon I."/>
            <person name="Castelle C.J."/>
            <person name="Probst A.J."/>
            <person name="Thomas B.C."/>
            <person name="Singh A."/>
            <person name="Wilkins M.J."/>
            <person name="Karaoz U."/>
            <person name="Brodie E.L."/>
            <person name="Williams K.H."/>
            <person name="Hubbard S.S."/>
            <person name="Banfield J.F."/>
        </authorList>
    </citation>
    <scope>NUCLEOTIDE SEQUENCE [LARGE SCALE GENOMIC DNA]</scope>
</reference>
<evidence type="ECO:0000313" key="2">
    <source>
        <dbReference type="EMBL" id="OGZ36797.1"/>
    </source>
</evidence>
<dbReference type="Gene3D" id="1.10.3730.20">
    <property type="match status" value="1"/>
</dbReference>
<accession>A0A1G2FG51</accession>
<protein>
    <recommendedName>
        <fullName evidence="4">EamA domain-containing protein</fullName>
    </recommendedName>
</protein>
<feature type="transmembrane region" description="Helical" evidence="1">
    <location>
        <begin position="77"/>
        <end position="94"/>
    </location>
</feature>
<dbReference type="InterPro" id="IPR037185">
    <property type="entry name" value="EmrE-like"/>
</dbReference>
<proteinExistence type="predicted"/>
<keyword evidence="1" id="KW-0472">Membrane</keyword>
<comment type="caution">
    <text evidence="2">The sequence shown here is derived from an EMBL/GenBank/DDBJ whole genome shotgun (WGS) entry which is preliminary data.</text>
</comment>
<evidence type="ECO:0008006" key="4">
    <source>
        <dbReference type="Google" id="ProtNLM"/>
    </source>
</evidence>
<dbReference type="EMBL" id="MHNB01000021">
    <property type="protein sequence ID" value="OGZ36797.1"/>
    <property type="molecule type" value="Genomic_DNA"/>
</dbReference>
<dbReference type="SUPFAM" id="SSF103481">
    <property type="entry name" value="Multidrug resistance efflux transporter EmrE"/>
    <property type="match status" value="1"/>
</dbReference>
<name>A0A1G2FG51_9BACT</name>
<dbReference type="Proteomes" id="UP000177061">
    <property type="component" value="Unassembled WGS sequence"/>
</dbReference>
<feature type="transmembrane region" description="Helical" evidence="1">
    <location>
        <begin position="12"/>
        <end position="36"/>
    </location>
</feature>
<feature type="transmembrane region" description="Helical" evidence="1">
    <location>
        <begin position="42"/>
        <end position="65"/>
    </location>
</feature>
<keyword evidence="1" id="KW-1133">Transmembrane helix</keyword>
<dbReference type="AlphaFoldDB" id="A0A1G2FG51"/>
<evidence type="ECO:0000313" key="3">
    <source>
        <dbReference type="Proteomes" id="UP000177061"/>
    </source>
</evidence>
<sequence>MSLIARASHLGGQWTALMIGIGTFVVTLMGVIPHPLLPAAKPLAICLAAGIVNGLGMLAFGTLVAWEGMELSKLISIAWGLVLIVISVGAWFFFEEQFTASKITGIISIVVGIYLLS</sequence>
<gene>
    <name evidence="2" type="ORF">A3J64_02530</name>
</gene>
<keyword evidence="1" id="KW-0812">Transmembrane</keyword>
<organism evidence="2 3">
    <name type="scientific">Candidatus Portnoybacteria bacterium RIFCSPHIGHO2_12_FULL_38_9</name>
    <dbReference type="NCBI Taxonomy" id="1801997"/>
    <lineage>
        <taxon>Bacteria</taxon>
        <taxon>Candidatus Portnoyibacteriota</taxon>
    </lineage>
</organism>
<evidence type="ECO:0000256" key="1">
    <source>
        <dbReference type="SAM" id="Phobius"/>
    </source>
</evidence>